<feature type="compositionally biased region" description="Low complexity" evidence="3">
    <location>
        <begin position="255"/>
        <end position="267"/>
    </location>
</feature>
<proteinExistence type="predicted"/>
<dbReference type="VEuPathDB" id="VectorBase:CSON011889"/>
<dbReference type="PANTHER" id="PTHR23110:SF102">
    <property type="entry name" value="PIPSQUEAK, ISOFORM O"/>
    <property type="match status" value="1"/>
</dbReference>
<accession>A0A336M4X3</accession>
<dbReference type="OMA" id="YLKHAWN"/>
<feature type="region of interest" description="Disordered" evidence="3">
    <location>
        <begin position="120"/>
        <end position="231"/>
    </location>
</feature>
<protein>
    <submittedName>
        <fullName evidence="5">CSON011889 protein</fullName>
    </submittedName>
</protein>
<evidence type="ECO:0000259" key="4">
    <source>
        <dbReference type="PROSITE" id="PS50097"/>
    </source>
</evidence>
<dbReference type="SMART" id="SM00225">
    <property type="entry name" value="BTB"/>
    <property type="match status" value="1"/>
</dbReference>
<evidence type="ECO:0000313" key="5">
    <source>
        <dbReference type="EMBL" id="SSX25060.1"/>
    </source>
</evidence>
<organism evidence="5">
    <name type="scientific">Culicoides sonorensis</name>
    <name type="common">Biting midge</name>
    <dbReference type="NCBI Taxonomy" id="179676"/>
    <lineage>
        <taxon>Eukaryota</taxon>
        <taxon>Metazoa</taxon>
        <taxon>Ecdysozoa</taxon>
        <taxon>Arthropoda</taxon>
        <taxon>Hexapoda</taxon>
        <taxon>Insecta</taxon>
        <taxon>Pterygota</taxon>
        <taxon>Neoptera</taxon>
        <taxon>Endopterygota</taxon>
        <taxon>Diptera</taxon>
        <taxon>Nematocera</taxon>
        <taxon>Chironomoidea</taxon>
        <taxon>Ceratopogonidae</taxon>
        <taxon>Ceratopogoninae</taxon>
        <taxon>Culicoides</taxon>
        <taxon>Monoculicoides</taxon>
    </lineage>
</organism>
<dbReference type="Pfam" id="PF00651">
    <property type="entry name" value="BTB"/>
    <property type="match status" value="1"/>
</dbReference>
<dbReference type="InterPro" id="IPR011333">
    <property type="entry name" value="SKP1/BTB/POZ_sf"/>
</dbReference>
<dbReference type="EMBL" id="UFQT01000537">
    <property type="protein sequence ID" value="SSX25060.1"/>
    <property type="molecule type" value="Genomic_DNA"/>
</dbReference>
<dbReference type="CDD" id="cd18315">
    <property type="entry name" value="BTB_POZ_BAB-like"/>
    <property type="match status" value="1"/>
</dbReference>
<comment type="subcellular location">
    <subcellularLocation>
        <location evidence="1">Nucleus</location>
    </subcellularLocation>
</comment>
<dbReference type="AlphaFoldDB" id="A0A336M4X3"/>
<dbReference type="PANTHER" id="PTHR23110">
    <property type="entry name" value="BTB DOMAIN TRANSCRIPTION FACTOR"/>
    <property type="match status" value="1"/>
</dbReference>
<sequence>MLPQQYCLRWKYHHSNLQTMFSQLLDRGCFCDVTLACEGQTIRCHRVVLCACSTYFDSLLTNVATDKDPIIIMRDCKFSDIKSLIEFMYKGEINVEHENLASLLKTAEELRIKGLAEVSWHDDDKDENESPASRVNVTMSSQNSQQNSSSTPTKQSNNQNNNINNNNNNHIPEGGHNLPMLTPITIHSKDDGMKDGFPNKKKRGRPPLDEEYDSFSTPKTINIGSSHNYSDSSHLVSVMMDDNSKENTKENDQANSLSNLESNHSSNGALSPHNLLIPKIERPETPDFNRLEMDEDSYSYDHNQSLQSIFLTPQEREEWKDVIKMNDYLTKGRRPQFWEEPFTRKVMDAIKNKNLEMKKAAKLLGVSYGTLYGRYRETYGCLKHPYRGQFGSNPQQSPNVSASILETAGLWNALSGNSDAIEHGNSPGYAIPL</sequence>
<dbReference type="SUPFAM" id="SSF54695">
    <property type="entry name" value="POZ domain"/>
    <property type="match status" value="1"/>
</dbReference>
<dbReference type="InterPro" id="IPR051095">
    <property type="entry name" value="Dros_DevTransReg"/>
</dbReference>
<dbReference type="Gene3D" id="3.30.710.10">
    <property type="entry name" value="Potassium Channel Kv1.1, Chain A"/>
    <property type="match status" value="1"/>
</dbReference>
<gene>
    <name evidence="5" type="primary">CSON011889</name>
</gene>
<dbReference type="InterPro" id="IPR009057">
    <property type="entry name" value="Homeodomain-like_sf"/>
</dbReference>
<evidence type="ECO:0000256" key="3">
    <source>
        <dbReference type="SAM" id="MobiDB-lite"/>
    </source>
</evidence>
<dbReference type="PROSITE" id="PS50097">
    <property type="entry name" value="BTB"/>
    <property type="match status" value="1"/>
</dbReference>
<feature type="compositionally biased region" description="Polar residues" evidence="3">
    <location>
        <begin position="130"/>
        <end position="139"/>
    </location>
</feature>
<reference evidence="5" key="1">
    <citation type="submission" date="2018-07" db="EMBL/GenBank/DDBJ databases">
        <authorList>
            <person name="Quirk P.G."/>
            <person name="Krulwich T.A."/>
        </authorList>
    </citation>
    <scope>NUCLEOTIDE SEQUENCE</scope>
</reference>
<feature type="compositionally biased region" description="Polar residues" evidence="3">
    <location>
        <begin position="214"/>
        <end position="231"/>
    </location>
</feature>
<dbReference type="InterPro" id="IPR000210">
    <property type="entry name" value="BTB/POZ_dom"/>
</dbReference>
<feature type="region of interest" description="Disordered" evidence="3">
    <location>
        <begin position="244"/>
        <end position="280"/>
    </location>
</feature>
<name>A0A336M4X3_CULSO</name>
<feature type="domain" description="BTB" evidence="4">
    <location>
        <begin position="31"/>
        <end position="97"/>
    </location>
</feature>
<feature type="compositionally biased region" description="Low complexity" evidence="3">
    <location>
        <begin position="140"/>
        <end position="169"/>
    </location>
</feature>
<dbReference type="SUPFAM" id="SSF46689">
    <property type="entry name" value="Homeodomain-like"/>
    <property type="match status" value="1"/>
</dbReference>
<feature type="compositionally biased region" description="Basic and acidic residues" evidence="3">
    <location>
        <begin position="187"/>
        <end position="198"/>
    </location>
</feature>
<evidence type="ECO:0000256" key="1">
    <source>
        <dbReference type="ARBA" id="ARBA00004123"/>
    </source>
</evidence>
<evidence type="ECO:0000256" key="2">
    <source>
        <dbReference type="ARBA" id="ARBA00023242"/>
    </source>
</evidence>
<keyword evidence="2" id="KW-0539">Nucleus</keyword>
<dbReference type="GO" id="GO:0006357">
    <property type="term" value="P:regulation of transcription by RNA polymerase II"/>
    <property type="evidence" value="ECO:0007669"/>
    <property type="project" value="TreeGrafter"/>
</dbReference>
<dbReference type="GO" id="GO:0005634">
    <property type="term" value="C:nucleus"/>
    <property type="evidence" value="ECO:0007669"/>
    <property type="project" value="UniProtKB-SubCell"/>
</dbReference>